<dbReference type="Proteomes" id="UP000765509">
    <property type="component" value="Unassembled WGS sequence"/>
</dbReference>
<dbReference type="GO" id="GO:0032934">
    <property type="term" value="F:sterol binding"/>
    <property type="evidence" value="ECO:0007669"/>
    <property type="project" value="TreeGrafter"/>
</dbReference>
<reference evidence="4" key="1">
    <citation type="submission" date="2021-03" db="EMBL/GenBank/DDBJ databases">
        <title>Draft genome sequence of rust myrtle Austropuccinia psidii MF-1, a brazilian biotype.</title>
        <authorList>
            <person name="Quecine M.C."/>
            <person name="Pachon D.M.R."/>
            <person name="Bonatelli M.L."/>
            <person name="Correr F.H."/>
            <person name="Franceschini L.M."/>
            <person name="Leite T.F."/>
            <person name="Margarido G.R.A."/>
            <person name="Almeida C.A."/>
            <person name="Ferrarezi J.A."/>
            <person name="Labate C.A."/>
        </authorList>
    </citation>
    <scope>NUCLEOTIDE SEQUENCE</scope>
    <source>
        <strain evidence="4">MF-1</strain>
    </source>
</reference>
<dbReference type="GO" id="GO:0005829">
    <property type="term" value="C:cytosol"/>
    <property type="evidence" value="ECO:0007669"/>
    <property type="project" value="TreeGrafter"/>
</dbReference>
<dbReference type="OrthoDB" id="48057at2759"/>
<protein>
    <recommendedName>
        <fullName evidence="6">Oxysterol-binding protein</fullName>
    </recommendedName>
</protein>
<dbReference type="SUPFAM" id="SSF144000">
    <property type="entry name" value="Oxysterol-binding protein-like"/>
    <property type="match status" value="1"/>
</dbReference>
<dbReference type="GO" id="GO:0016020">
    <property type="term" value="C:membrane"/>
    <property type="evidence" value="ECO:0007669"/>
    <property type="project" value="TreeGrafter"/>
</dbReference>
<proteinExistence type="inferred from homology"/>
<gene>
    <name evidence="4" type="ORF">O181_050883</name>
</gene>
<dbReference type="InterPro" id="IPR018494">
    <property type="entry name" value="Oxysterol-bd_CS"/>
</dbReference>
<dbReference type="InterPro" id="IPR037239">
    <property type="entry name" value="OSBP_sf"/>
</dbReference>
<name>A0A9Q3E2L1_9BASI</name>
<evidence type="ECO:0000256" key="3">
    <source>
        <dbReference type="SAM" id="MobiDB-lite"/>
    </source>
</evidence>
<evidence type="ECO:0000313" key="4">
    <source>
        <dbReference type="EMBL" id="MBW0511168.1"/>
    </source>
</evidence>
<comment type="caution">
    <text evidence="4">The sequence shown here is derived from an EMBL/GenBank/DDBJ whole genome shotgun (WGS) entry which is preliminary data.</text>
</comment>
<evidence type="ECO:0000256" key="2">
    <source>
        <dbReference type="RuleBase" id="RU003844"/>
    </source>
</evidence>
<sequence>MPPSLGRHSSNSSKHPSPPSSNQSEQPVANPSSSEDGSDPTKFKQLLNVLKNAMGVKDMGTMRLSLPANLITPIGNLEYWCYLDRPDFFASIDQFDEDFQRILAILRWTLTKDIKFVHGPICKPYNSVLGEQFRCFYDVTPIKLDHETGEPIVFENPQATTSNSEHPTSACAEARSPSLQTTTTSSAPEPEDDLLLPQPKRSLSTIATTIPKLADTNRVVFLNEQVSHHPPISCFWYESRPKLEDGSSLSSKPNVVAYGVDQIGAKFTGTTVKVFPGIMNKGIYVKLPNREEEYHITHPTATVTGLLRASPYVVITDYCYITCSAPRKRCFRTMINYLDESWVGKPRFALEGIIYELRENENPLEWTKIKQVPNERVWCKFSGSWRGLVTYTMTEYSQSNSNPSSQSSQTLLDLSALLPLPKTVKPESRQTEMESRRFWTTVTELIKSKHYGEATKAKQAIEQFQRELAAKRKAANETFKPVIFDIFNDDYNQCGRPTLTANGIEILNSEFQGIGYA</sequence>
<dbReference type="EMBL" id="AVOT02022027">
    <property type="protein sequence ID" value="MBW0511168.1"/>
    <property type="molecule type" value="Genomic_DNA"/>
</dbReference>
<dbReference type="InterPro" id="IPR000648">
    <property type="entry name" value="Oxysterol-bd"/>
</dbReference>
<dbReference type="Pfam" id="PF01237">
    <property type="entry name" value="Oxysterol_BP"/>
    <property type="match status" value="2"/>
</dbReference>
<accession>A0A9Q3E2L1</accession>
<comment type="similarity">
    <text evidence="1 2">Belongs to the OSBP family.</text>
</comment>
<feature type="region of interest" description="Disordered" evidence="3">
    <location>
        <begin position="156"/>
        <end position="196"/>
    </location>
</feature>
<dbReference type="PROSITE" id="PS01013">
    <property type="entry name" value="OSBP"/>
    <property type="match status" value="1"/>
</dbReference>
<evidence type="ECO:0000313" key="5">
    <source>
        <dbReference type="Proteomes" id="UP000765509"/>
    </source>
</evidence>
<feature type="compositionally biased region" description="Low complexity" evidence="3">
    <location>
        <begin position="8"/>
        <end position="27"/>
    </location>
</feature>
<dbReference type="Gene3D" id="2.40.160.120">
    <property type="match status" value="1"/>
</dbReference>
<feature type="region of interest" description="Disordered" evidence="3">
    <location>
        <begin position="1"/>
        <end position="41"/>
    </location>
</feature>
<dbReference type="AlphaFoldDB" id="A0A9Q3E2L1"/>
<dbReference type="Gene3D" id="3.30.70.3490">
    <property type="match status" value="1"/>
</dbReference>
<dbReference type="PANTHER" id="PTHR10972:SF212">
    <property type="entry name" value="OXYSTEROL-BINDING PROTEIN-LIKE PROTEIN 1"/>
    <property type="match status" value="1"/>
</dbReference>
<keyword evidence="5" id="KW-1185">Reference proteome</keyword>
<evidence type="ECO:0008006" key="6">
    <source>
        <dbReference type="Google" id="ProtNLM"/>
    </source>
</evidence>
<evidence type="ECO:0000256" key="1">
    <source>
        <dbReference type="ARBA" id="ARBA00008842"/>
    </source>
</evidence>
<feature type="compositionally biased region" description="Polar residues" evidence="3">
    <location>
        <begin position="157"/>
        <end position="167"/>
    </location>
</feature>
<organism evidence="4 5">
    <name type="scientific">Austropuccinia psidii MF-1</name>
    <dbReference type="NCBI Taxonomy" id="1389203"/>
    <lineage>
        <taxon>Eukaryota</taxon>
        <taxon>Fungi</taxon>
        <taxon>Dikarya</taxon>
        <taxon>Basidiomycota</taxon>
        <taxon>Pucciniomycotina</taxon>
        <taxon>Pucciniomycetes</taxon>
        <taxon>Pucciniales</taxon>
        <taxon>Sphaerophragmiaceae</taxon>
        <taxon>Austropuccinia</taxon>
    </lineage>
</organism>
<feature type="compositionally biased region" description="Polar residues" evidence="3">
    <location>
        <begin position="177"/>
        <end position="187"/>
    </location>
</feature>
<dbReference type="PANTHER" id="PTHR10972">
    <property type="entry name" value="OXYSTEROL-BINDING PROTEIN-RELATED"/>
    <property type="match status" value="1"/>
</dbReference>